<protein>
    <recommendedName>
        <fullName evidence="5">Pseudouridine synthase</fullName>
        <ecNumber evidence="5">5.4.99.-</ecNumber>
    </recommendedName>
</protein>
<sequence length="240" mass="26747">MMRLDKLLANSGFGSRKDVKKIVKAGAVMIDGEPAKDVKIHVDPDKQDITVYGEPAEYREFIYVMMNKPQGVLSATEDSRQQTVVDLLTPEEQRFEPFPAGRLDKDTEGFLLLTNDGQLAHRLLSPKKHVPKTYEVRLTSPLSPEDIIDLERGVVIEGGYKTKPAAVKTITESPDETVIHLTITEGKYHQVKLMAKAVGNEVAYLKRLSMGAVSLDPELKPGEFRELTEEELAALKDAEM</sequence>
<name>A0A9P1NII4_BACAS</name>
<evidence type="ECO:0000256" key="2">
    <source>
        <dbReference type="ARBA" id="ARBA00022884"/>
    </source>
</evidence>
<dbReference type="PANTHER" id="PTHR47683:SF4">
    <property type="entry name" value="PSEUDOURIDINE SYNTHASE"/>
    <property type="match status" value="1"/>
</dbReference>
<dbReference type="PROSITE" id="PS01149">
    <property type="entry name" value="PSI_RSU"/>
    <property type="match status" value="1"/>
</dbReference>
<accession>A0A9P1NII4</accession>
<dbReference type="GO" id="GO:0000455">
    <property type="term" value="P:enzyme-directed rRNA pseudouridine synthesis"/>
    <property type="evidence" value="ECO:0007669"/>
    <property type="project" value="UniProtKB-ARBA"/>
</dbReference>
<dbReference type="PROSITE" id="PS50889">
    <property type="entry name" value="S4"/>
    <property type="match status" value="1"/>
</dbReference>
<organism evidence="7 8">
    <name type="scientific">Bacillus amyloliquefaciens (strain ATCC 23350 / DSM 7 / BCRC 11601 / CCUG 28519 / NBRC 15535 / NRRL B-14393 / F)</name>
    <dbReference type="NCBI Taxonomy" id="692420"/>
    <lineage>
        <taxon>Bacteria</taxon>
        <taxon>Bacillati</taxon>
        <taxon>Bacillota</taxon>
        <taxon>Bacilli</taxon>
        <taxon>Bacillales</taxon>
        <taxon>Bacillaceae</taxon>
        <taxon>Bacillus</taxon>
        <taxon>Bacillus amyloliquefaciens group</taxon>
    </lineage>
</organism>
<dbReference type="InterPro" id="IPR042092">
    <property type="entry name" value="PsdUridine_s_RsuA/RluB/E/F_cat"/>
</dbReference>
<comment type="similarity">
    <text evidence="1 5">Belongs to the pseudouridine synthase RsuA family.</text>
</comment>
<dbReference type="SUPFAM" id="SSF55174">
    <property type="entry name" value="Alpha-L RNA-binding motif"/>
    <property type="match status" value="1"/>
</dbReference>
<dbReference type="Pfam" id="PF00849">
    <property type="entry name" value="PseudoU_synth_2"/>
    <property type="match status" value="1"/>
</dbReference>
<dbReference type="FunFam" id="3.30.70.1560:FF:000001">
    <property type="entry name" value="Pseudouridine synthase"/>
    <property type="match status" value="1"/>
</dbReference>
<keyword evidence="8" id="KW-1185">Reference proteome</keyword>
<dbReference type="InterPro" id="IPR000748">
    <property type="entry name" value="PsdUridine_synth_RsuA/RluB/E/F"/>
</dbReference>
<dbReference type="EMBL" id="FN597644">
    <property type="protein sequence ID" value="CBI43928.1"/>
    <property type="molecule type" value="Genomic_DNA"/>
</dbReference>
<keyword evidence="2 4" id="KW-0694">RNA-binding</keyword>
<reference evidence="8" key="2">
    <citation type="journal article" date="2011" name="J. Biotechnol.">
        <title>Genome sequence of B. amyloliquefaciens type strain DSM7(T) reveals differences to plant-associated B. amyloliquefaciens FZB42.</title>
        <authorList>
            <person name="Ruckert C."/>
            <person name="Blom J."/>
            <person name="Chen X."/>
            <person name="Reva O."/>
            <person name="Borriss R."/>
        </authorList>
    </citation>
    <scope>NUCLEOTIDE SEQUENCE [LARGE SCALE GENOMIC DNA]</scope>
    <source>
        <strain evidence="8">DSM 7</strain>
    </source>
</reference>
<evidence type="ECO:0000313" key="7">
    <source>
        <dbReference type="EMBL" id="CBI43928.1"/>
    </source>
</evidence>
<dbReference type="GO" id="GO:0005829">
    <property type="term" value="C:cytosol"/>
    <property type="evidence" value="ECO:0007669"/>
    <property type="project" value="UniProtKB-ARBA"/>
</dbReference>
<keyword evidence="3 5" id="KW-0413">Isomerase</keyword>
<dbReference type="GO" id="GO:0120159">
    <property type="term" value="F:rRNA pseudouridine synthase activity"/>
    <property type="evidence" value="ECO:0007669"/>
    <property type="project" value="UniProtKB-ARBA"/>
</dbReference>
<feature type="domain" description="RNA-binding S4" evidence="6">
    <location>
        <begin position="2"/>
        <end position="60"/>
    </location>
</feature>
<gene>
    <name evidence="7" type="primary">ytzG</name>
    <name evidence="7" type="ordered locus">BAMF_2802</name>
</gene>
<dbReference type="Gene3D" id="3.30.70.1560">
    <property type="entry name" value="Alpha-L RNA-binding motif"/>
    <property type="match status" value="1"/>
</dbReference>
<dbReference type="SMART" id="SM00363">
    <property type="entry name" value="S4"/>
    <property type="match status" value="1"/>
</dbReference>
<dbReference type="Gene3D" id="3.10.290.10">
    <property type="entry name" value="RNA-binding S4 domain"/>
    <property type="match status" value="1"/>
</dbReference>
<dbReference type="InterPro" id="IPR002942">
    <property type="entry name" value="S4_RNA-bd"/>
</dbReference>
<dbReference type="NCBIfam" id="TIGR00093">
    <property type="entry name" value="pseudouridine synthase"/>
    <property type="match status" value="1"/>
</dbReference>
<dbReference type="InterPro" id="IPR020103">
    <property type="entry name" value="PsdUridine_synth_cat_dom_sf"/>
</dbReference>
<dbReference type="InterPro" id="IPR018496">
    <property type="entry name" value="PsdUridine_synth_RsuA/RluB_CS"/>
</dbReference>
<dbReference type="SUPFAM" id="SSF55120">
    <property type="entry name" value="Pseudouridine synthase"/>
    <property type="match status" value="1"/>
</dbReference>
<dbReference type="InterPro" id="IPR050343">
    <property type="entry name" value="RsuA_PseudoU_synthase"/>
</dbReference>
<reference evidence="7 8" key="1">
    <citation type="journal article" date="2011" name="Int. J. Syst. Evol. Microbiol.">
        <title>Relationship of Bacillus amyloliquefaciens clades associated with strains DSM 7T and FZB42T: a proposal for Bacillus amyloliquefaciens subsp. amyloliquefaciens subsp. nov. and Bacillus amyloliquefaciens subsp. plantarum subsp. nov. based on complete genome sequence comparisons.</title>
        <authorList>
            <person name="Borriss R."/>
            <person name="Chen X.H."/>
            <person name="Rueckert C."/>
            <person name="Blom J."/>
            <person name="Becker A."/>
            <person name="Baumgarth B."/>
            <person name="Fan B."/>
            <person name="Pukall R."/>
            <person name="Schumann P."/>
            <person name="Sproer C."/>
            <person name="Junge H."/>
            <person name="Vater J."/>
            <person name="Puhler A."/>
            <person name="Klenk H.P."/>
        </authorList>
    </citation>
    <scope>NUCLEOTIDE SEQUENCE [LARGE SCALE GENOMIC DNA]</scope>
    <source>
        <strain evidence="8">DSM 7</strain>
    </source>
</reference>
<dbReference type="AlphaFoldDB" id="A0A9P1NII4"/>
<dbReference type="EC" id="5.4.99.-" evidence="5"/>
<evidence type="ECO:0000256" key="3">
    <source>
        <dbReference type="ARBA" id="ARBA00023235"/>
    </source>
</evidence>
<dbReference type="InterPro" id="IPR006145">
    <property type="entry name" value="PsdUridine_synth_RsuA/RluA"/>
</dbReference>
<evidence type="ECO:0000259" key="6">
    <source>
        <dbReference type="SMART" id="SM00363"/>
    </source>
</evidence>
<evidence type="ECO:0000256" key="5">
    <source>
        <dbReference type="RuleBase" id="RU003887"/>
    </source>
</evidence>
<dbReference type="GO" id="GO:0003723">
    <property type="term" value="F:RNA binding"/>
    <property type="evidence" value="ECO:0007669"/>
    <property type="project" value="UniProtKB-KW"/>
</dbReference>
<dbReference type="InterPro" id="IPR036986">
    <property type="entry name" value="S4_RNA-bd_sf"/>
</dbReference>
<dbReference type="PANTHER" id="PTHR47683">
    <property type="entry name" value="PSEUDOURIDINE SYNTHASE FAMILY PROTEIN-RELATED"/>
    <property type="match status" value="1"/>
</dbReference>
<evidence type="ECO:0000256" key="1">
    <source>
        <dbReference type="ARBA" id="ARBA00008348"/>
    </source>
</evidence>
<dbReference type="CDD" id="cd00165">
    <property type="entry name" value="S4"/>
    <property type="match status" value="1"/>
</dbReference>
<dbReference type="InterPro" id="IPR020094">
    <property type="entry name" value="TruA/RsuA/RluB/E/F_N"/>
</dbReference>
<dbReference type="KEGG" id="bao:BAMF_2802"/>
<proteinExistence type="inferred from homology"/>
<dbReference type="Gene3D" id="3.30.70.580">
    <property type="entry name" value="Pseudouridine synthase I, catalytic domain, N-terminal subdomain"/>
    <property type="match status" value="1"/>
</dbReference>
<dbReference type="Pfam" id="PF01479">
    <property type="entry name" value="S4"/>
    <property type="match status" value="1"/>
</dbReference>
<dbReference type="Proteomes" id="UP000006562">
    <property type="component" value="Chromosome"/>
</dbReference>
<dbReference type="FunFam" id="3.10.290.10:FF:000015">
    <property type="entry name" value="Pseudouridine synthase"/>
    <property type="match status" value="1"/>
</dbReference>
<evidence type="ECO:0000313" key="8">
    <source>
        <dbReference type="Proteomes" id="UP000006562"/>
    </source>
</evidence>
<dbReference type="CDD" id="cd02553">
    <property type="entry name" value="PseudoU_synth_RsuA"/>
    <property type="match status" value="1"/>
</dbReference>
<evidence type="ECO:0000256" key="4">
    <source>
        <dbReference type="PROSITE-ProRule" id="PRU00182"/>
    </source>
</evidence>